<name>A0ACB5T6R6_AMBMO</name>
<proteinExistence type="predicted"/>
<keyword evidence="2" id="KW-1185">Reference proteome</keyword>
<accession>A0ACB5T6R6</accession>
<organism evidence="1 2">
    <name type="scientific">Ambrosiozyma monospora</name>
    <name type="common">Yeast</name>
    <name type="synonym">Endomycopsis monosporus</name>
    <dbReference type="NCBI Taxonomy" id="43982"/>
    <lineage>
        <taxon>Eukaryota</taxon>
        <taxon>Fungi</taxon>
        <taxon>Dikarya</taxon>
        <taxon>Ascomycota</taxon>
        <taxon>Saccharomycotina</taxon>
        <taxon>Pichiomycetes</taxon>
        <taxon>Pichiales</taxon>
        <taxon>Pichiaceae</taxon>
        <taxon>Ambrosiozyma</taxon>
    </lineage>
</organism>
<sequence length="444" mass="48217">MSASPPKKDTTSPKKSLQPITEDELFQTNNNGSNTRNKYDDPETSFYPYPTQRISKNASSSTSTFERTPTTRTTTDPVSDFNESETELENDPFNNTNNNIDADETISLQPTPFEPITSSTFSPTPTSPRKQLNSSDTWLTRTNTGGSIHRRSSVIIASTGQRLQRMYSFWDATINESDGEIDSDSELIGGDGGQQGGQGQGGNGQADVSNGSLDTSLLLASINANQNASYVGNGAGRDAGGGRVSNGISAGLGIRNPRLQTTITVPSISVMTRLANKIKHELQTKYLTKPVLKASIAYLIASLFVYWPFVSDLLGASDSKHLVCTIVVYFHASRSKGSMIQSLMFVMISLTFAFTVSILLMAISAEFYKVDYEEIGRMIDLVLCCVALGLVSFTKQYVNKPTFNTACSLSAIVIISCVIKEGSIDGTIVPWDKIWSTFLIISCP</sequence>
<dbReference type="Proteomes" id="UP001165064">
    <property type="component" value="Unassembled WGS sequence"/>
</dbReference>
<evidence type="ECO:0000313" key="1">
    <source>
        <dbReference type="EMBL" id="GME82472.1"/>
    </source>
</evidence>
<dbReference type="EMBL" id="BSXS01004107">
    <property type="protein sequence ID" value="GME82472.1"/>
    <property type="molecule type" value="Genomic_DNA"/>
</dbReference>
<reference evidence="1" key="1">
    <citation type="submission" date="2023-04" db="EMBL/GenBank/DDBJ databases">
        <title>Ambrosiozyma monospora NBRC 10751.</title>
        <authorList>
            <person name="Ichikawa N."/>
            <person name="Sato H."/>
            <person name="Tonouchi N."/>
        </authorList>
    </citation>
    <scope>NUCLEOTIDE SEQUENCE</scope>
    <source>
        <strain evidence="1">NBRC 10751</strain>
    </source>
</reference>
<comment type="caution">
    <text evidence="1">The sequence shown here is derived from an EMBL/GenBank/DDBJ whole genome shotgun (WGS) entry which is preliminary data.</text>
</comment>
<evidence type="ECO:0000313" key="2">
    <source>
        <dbReference type="Proteomes" id="UP001165064"/>
    </source>
</evidence>
<gene>
    <name evidence="1" type="ORF">Amon02_000554400</name>
</gene>
<protein>
    <submittedName>
        <fullName evidence="1">Unnamed protein product</fullName>
    </submittedName>
</protein>